<evidence type="ECO:0000313" key="2">
    <source>
        <dbReference type="EMBL" id="CAA9536674.1"/>
    </source>
</evidence>
<accession>A0A6J4TZH7</accession>
<feature type="compositionally biased region" description="Basic and acidic residues" evidence="1">
    <location>
        <begin position="1"/>
        <end position="12"/>
    </location>
</feature>
<organism evidence="2">
    <name type="scientific">uncultured Sphingomonadaceae bacterium</name>
    <dbReference type="NCBI Taxonomy" id="169976"/>
    <lineage>
        <taxon>Bacteria</taxon>
        <taxon>Pseudomonadati</taxon>
        <taxon>Pseudomonadota</taxon>
        <taxon>Alphaproteobacteria</taxon>
        <taxon>Sphingomonadales</taxon>
        <taxon>Sphingomonadaceae</taxon>
        <taxon>environmental samples</taxon>
    </lineage>
</organism>
<feature type="region of interest" description="Disordered" evidence="1">
    <location>
        <begin position="1"/>
        <end position="111"/>
    </location>
</feature>
<name>A0A6J4TZH7_9SPHN</name>
<feature type="compositionally biased region" description="Low complexity" evidence="1">
    <location>
        <begin position="84"/>
        <end position="96"/>
    </location>
</feature>
<feature type="compositionally biased region" description="Gly residues" evidence="1">
    <location>
        <begin position="74"/>
        <end position="83"/>
    </location>
</feature>
<reference evidence="2" key="1">
    <citation type="submission" date="2020-02" db="EMBL/GenBank/DDBJ databases">
        <authorList>
            <person name="Meier V. D."/>
        </authorList>
    </citation>
    <scope>NUCLEOTIDE SEQUENCE</scope>
    <source>
        <strain evidence="2">AVDCRST_MAG91</strain>
    </source>
</reference>
<sequence length="111" mass="12356">ARHPRLRPDRSARARRRRDRLHPSDGAAAPHLRHLLLPPHPPAAAAVEGAPGADRVRQEERHGGHRRRPDRQGHPGGRGGGRGRACAQRPRQGAQGHADRSARRRQARERL</sequence>
<feature type="non-terminal residue" evidence="2">
    <location>
        <position position="111"/>
    </location>
</feature>
<gene>
    <name evidence="2" type="ORF">AVDCRST_MAG91-3441</name>
</gene>
<evidence type="ECO:0000256" key="1">
    <source>
        <dbReference type="SAM" id="MobiDB-lite"/>
    </source>
</evidence>
<protein>
    <submittedName>
        <fullName evidence="2">Protein translocase subunit YajC</fullName>
    </submittedName>
</protein>
<dbReference type="EMBL" id="CADCVX010000598">
    <property type="protein sequence ID" value="CAA9536674.1"/>
    <property type="molecule type" value="Genomic_DNA"/>
</dbReference>
<feature type="non-terminal residue" evidence="2">
    <location>
        <position position="1"/>
    </location>
</feature>
<proteinExistence type="predicted"/>
<dbReference type="AlphaFoldDB" id="A0A6J4TZH7"/>
<feature type="compositionally biased region" description="Low complexity" evidence="1">
    <location>
        <begin position="43"/>
        <end position="53"/>
    </location>
</feature>
<feature type="compositionally biased region" description="Basic residues" evidence="1">
    <location>
        <begin position="102"/>
        <end position="111"/>
    </location>
</feature>